<dbReference type="Gene3D" id="3.40.50.790">
    <property type="match status" value="1"/>
</dbReference>
<keyword evidence="2 10" id="KW-0678">Repressor</keyword>
<dbReference type="InterPro" id="IPR005878">
    <property type="entry name" value="Ribosom_uL1_bac-type"/>
</dbReference>
<keyword evidence="6 10" id="KW-0694">RNA-binding</keyword>
<comment type="subunit">
    <text evidence="10">Part of the 50S ribosomal subunit.</text>
</comment>
<evidence type="ECO:0000256" key="8">
    <source>
        <dbReference type="ARBA" id="ARBA00023274"/>
    </source>
</evidence>
<keyword evidence="4 10" id="KW-0699">rRNA-binding</keyword>
<evidence type="ECO:0000256" key="5">
    <source>
        <dbReference type="ARBA" id="ARBA00022845"/>
    </source>
</evidence>
<dbReference type="PIRSF" id="PIRSF002155">
    <property type="entry name" value="Ribosomal_L1"/>
    <property type="match status" value="1"/>
</dbReference>
<dbReference type="PANTHER" id="PTHR36427:SF3">
    <property type="entry name" value="LARGE RIBOSOMAL SUBUNIT PROTEIN UL1M"/>
    <property type="match status" value="1"/>
</dbReference>
<dbReference type="EMBL" id="CP029803">
    <property type="protein sequence ID" value="AWT59351.1"/>
    <property type="molecule type" value="Genomic_DNA"/>
</dbReference>
<dbReference type="SUPFAM" id="SSF56808">
    <property type="entry name" value="Ribosomal protein L1"/>
    <property type="match status" value="1"/>
</dbReference>
<comment type="similarity">
    <text evidence="1 10 11">Belongs to the universal ribosomal protein uL1 family.</text>
</comment>
<dbReference type="GO" id="GO:0000049">
    <property type="term" value="F:tRNA binding"/>
    <property type="evidence" value="ECO:0007669"/>
    <property type="project" value="UniProtKB-KW"/>
</dbReference>
<reference evidence="12 13" key="1">
    <citation type="submission" date="2018-06" db="EMBL/GenBank/DDBJ databases">
        <title>Draft Genome Sequence of a Novel Marine Bacterium Related to the Verrucomicrobia.</title>
        <authorList>
            <person name="Vosseberg J."/>
            <person name="Martijn J."/>
            <person name="Ettema T.J.G."/>
        </authorList>
    </citation>
    <scope>NUCLEOTIDE SEQUENCE [LARGE SCALE GENOMIC DNA]</scope>
    <source>
        <strain evidence="12">TARA_B100001123</strain>
    </source>
</reference>
<name>A0A2Z4ABT3_9BACT</name>
<evidence type="ECO:0000313" key="13">
    <source>
        <dbReference type="Proteomes" id="UP000247465"/>
    </source>
</evidence>
<dbReference type="InterPro" id="IPR002143">
    <property type="entry name" value="Ribosomal_uL1"/>
</dbReference>
<dbReference type="InterPro" id="IPR023673">
    <property type="entry name" value="Ribosomal_uL1_CS"/>
</dbReference>
<evidence type="ECO:0000256" key="10">
    <source>
        <dbReference type="HAMAP-Rule" id="MF_01318"/>
    </source>
</evidence>
<comment type="function">
    <text evidence="10">Protein L1 is also a translational repressor protein, it controls the translation of the L11 operon by binding to its mRNA.</text>
</comment>
<dbReference type="GO" id="GO:0006417">
    <property type="term" value="P:regulation of translation"/>
    <property type="evidence" value="ECO:0007669"/>
    <property type="project" value="UniProtKB-KW"/>
</dbReference>
<evidence type="ECO:0000256" key="4">
    <source>
        <dbReference type="ARBA" id="ARBA00022730"/>
    </source>
</evidence>
<dbReference type="PROSITE" id="PS01199">
    <property type="entry name" value="RIBOSOMAL_L1"/>
    <property type="match status" value="1"/>
</dbReference>
<sequence>MVKLSKRYQTAQQIKDLSIGYPLEEAVTILSKMPTAKFDETVELAVRLGVDPKQSNQMVRGIISLPNGSGKKVRVLVFTENGDEALEAGADHAGLDDVVSKIQEGWLEFDVAMATPSAMKQVRAVARVLGPRGLMPNPKSGTVTDDVAAGIKEIKQGGRVEYKMDKTANIGVVVGKRSFDPPKLVENIQVVIESIGQARPESIKGRYIISMSISGTMTPAVRLDSGVYSAIGKEGSV</sequence>
<keyword evidence="5 10" id="KW-0810">Translation regulation</keyword>
<dbReference type="PANTHER" id="PTHR36427">
    <property type="entry name" value="54S RIBOSOMAL PROTEIN L1, MITOCHONDRIAL"/>
    <property type="match status" value="1"/>
</dbReference>
<accession>A0A2Z4ABT3</accession>
<evidence type="ECO:0000313" key="12">
    <source>
        <dbReference type="EMBL" id="AWT59351.1"/>
    </source>
</evidence>
<dbReference type="GO" id="GO:0003735">
    <property type="term" value="F:structural constituent of ribosome"/>
    <property type="evidence" value="ECO:0007669"/>
    <property type="project" value="InterPro"/>
</dbReference>
<dbReference type="GO" id="GO:0006412">
    <property type="term" value="P:translation"/>
    <property type="evidence" value="ECO:0007669"/>
    <property type="project" value="UniProtKB-UniRule"/>
</dbReference>
<evidence type="ECO:0000256" key="7">
    <source>
        <dbReference type="ARBA" id="ARBA00022980"/>
    </source>
</evidence>
<dbReference type="Gene3D" id="3.30.190.20">
    <property type="match status" value="1"/>
</dbReference>
<dbReference type="GO" id="GO:0015934">
    <property type="term" value="C:large ribosomal subunit"/>
    <property type="evidence" value="ECO:0007669"/>
    <property type="project" value="InterPro"/>
</dbReference>
<dbReference type="NCBIfam" id="TIGR01169">
    <property type="entry name" value="rplA_bact"/>
    <property type="match status" value="1"/>
</dbReference>
<dbReference type="Proteomes" id="UP000247465">
    <property type="component" value="Chromosome"/>
</dbReference>
<dbReference type="HAMAP" id="MF_01318_B">
    <property type="entry name" value="Ribosomal_uL1_B"/>
    <property type="match status" value="1"/>
</dbReference>
<evidence type="ECO:0000256" key="3">
    <source>
        <dbReference type="ARBA" id="ARBA00022555"/>
    </source>
</evidence>
<protein>
    <recommendedName>
        <fullName evidence="9 10">Large ribosomal subunit protein uL1</fullName>
    </recommendedName>
</protein>
<dbReference type="AlphaFoldDB" id="A0A2Z4ABT3"/>
<dbReference type="InterPro" id="IPR023674">
    <property type="entry name" value="Ribosomal_uL1-like"/>
</dbReference>
<evidence type="ECO:0000256" key="9">
    <source>
        <dbReference type="ARBA" id="ARBA00035241"/>
    </source>
</evidence>
<keyword evidence="7 10" id="KW-0689">Ribosomal protein</keyword>
<dbReference type="GO" id="GO:0019843">
    <property type="term" value="F:rRNA binding"/>
    <property type="evidence" value="ECO:0007669"/>
    <property type="project" value="UniProtKB-UniRule"/>
</dbReference>
<dbReference type="CDD" id="cd00403">
    <property type="entry name" value="Ribosomal_L1"/>
    <property type="match status" value="1"/>
</dbReference>
<evidence type="ECO:0000256" key="2">
    <source>
        <dbReference type="ARBA" id="ARBA00022491"/>
    </source>
</evidence>
<gene>
    <name evidence="10 12" type="primary">rplA</name>
    <name evidence="12" type="ORF">DF168_00538</name>
</gene>
<comment type="function">
    <text evidence="10">Binds directly to 23S rRNA. The L1 stalk is quite mobile in the ribosome, and is involved in E site tRNA release.</text>
</comment>
<dbReference type="InterPro" id="IPR016095">
    <property type="entry name" value="Ribosomal_uL1_3-a/b-sand"/>
</dbReference>
<evidence type="ECO:0000256" key="6">
    <source>
        <dbReference type="ARBA" id="ARBA00022884"/>
    </source>
</evidence>
<dbReference type="KEGG" id="mtar:DF168_00538"/>
<evidence type="ECO:0000256" key="1">
    <source>
        <dbReference type="ARBA" id="ARBA00010531"/>
    </source>
</evidence>
<keyword evidence="8 10" id="KW-0687">Ribonucleoprotein</keyword>
<dbReference type="FunFam" id="3.40.50.790:FF:000001">
    <property type="entry name" value="50S ribosomal protein L1"/>
    <property type="match status" value="1"/>
</dbReference>
<dbReference type="InterPro" id="IPR028364">
    <property type="entry name" value="Ribosomal_uL1/biogenesis"/>
</dbReference>
<organism evidence="12 13">
    <name type="scientific">Candidatus Moanibacter tarae</name>
    <dbReference type="NCBI Taxonomy" id="2200854"/>
    <lineage>
        <taxon>Bacteria</taxon>
        <taxon>Pseudomonadati</taxon>
        <taxon>Verrucomicrobiota</taxon>
        <taxon>Opitutia</taxon>
        <taxon>Puniceicoccales</taxon>
        <taxon>Puniceicoccales incertae sedis</taxon>
        <taxon>Candidatus Moanibacter</taxon>
    </lineage>
</organism>
<proteinExistence type="inferred from homology"/>
<dbReference type="Pfam" id="PF00687">
    <property type="entry name" value="Ribosomal_L1"/>
    <property type="match status" value="1"/>
</dbReference>
<evidence type="ECO:0000256" key="11">
    <source>
        <dbReference type="RuleBase" id="RU000659"/>
    </source>
</evidence>
<keyword evidence="3 10" id="KW-0820">tRNA-binding</keyword>